<evidence type="ECO:0000313" key="9">
    <source>
        <dbReference type="EMBL" id="KAK1923282.1"/>
    </source>
</evidence>
<keyword evidence="7" id="KW-0812">Transmembrane</keyword>
<dbReference type="Pfam" id="PF00171">
    <property type="entry name" value="Aldedh"/>
    <property type="match status" value="1"/>
</dbReference>
<evidence type="ECO:0000256" key="3">
    <source>
        <dbReference type="PIRNR" id="PIRNR036492"/>
    </source>
</evidence>
<gene>
    <name evidence="9" type="ORF">DB88DRAFT_494479</name>
</gene>
<feature type="transmembrane region" description="Helical" evidence="7">
    <location>
        <begin position="508"/>
        <end position="527"/>
    </location>
</feature>
<protein>
    <recommendedName>
        <fullName evidence="3">Aldehyde dehydrogenase</fullName>
    </recommendedName>
</protein>
<comment type="caution">
    <text evidence="9">The sequence shown here is derived from an EMBL/GenBank/DDBJ whole genome shotgun (WGS) entry which is preliminary data.</text>
</comment>
<sequence>MASSDAYTTKDEIDSAYAALHETFATRKTYSLGYRVYQLKQLAYLIHDNRTAIHAAVKEDLGGGQFAVDLCDVFPILNEVDLAIKRLPKWAKDETRYMDSMLTFKFMSPRIHKQPKGVALIISPWNYPWQLTFIPLVNAIAAGCPALIKPSEFSPASSALMAKLLPLYLDSQAYRVVLGDAEQSTHLLKRPWGHIMYTGSDRVGKIVAKAAADTLTPTTLELGGKSPVIITEDADIPKTVKRMFTIKQLNTGQMCVTPDYVLCAEEIVDKFIAECKKTLDEFFPPFPHENSILHAPMASHLRSSKDFERQAAFIQQAESAGKLVYKGEVDVEKRRMGFSIVKLSLDGQGEKGGLVEEEIFGPVLPIIPVSSLDSAIRYINARPHPLSVYVCSSRKSVFNKVVKETISGSVTWNDFAFAVFARSLPFGGVGGSGWGAYHGYDGFVTFTHAKSTLQVPLLFEPLMSLRYPPVRPFAERALRFLLTTSLPARPKSVEDEERRMKWRKWRGTLILMLVLGVAGVVGGAVGGTRR</sequence>
<keyword evidence="7" id="KW-0472">Membrane</keyword>
<feature type="domain" description="Aldehyde dehydrogenase" evidence="8">
    <location>
        <begin position="8"/>
        <end position="451"/>
    </location>
</feature>
<dbReference type="Gene3D" id="3.40.309.10">
    <property type="entry name" value="Aldehyde Dehydrogenase, Chain A, domain 2"/>
    <property type="match status" value="1"/>
</dbReference>
<proteinExistence type="inferred from homology"/>
<dbReference type="InterPro" id="IPR015590">
    <property type="entry name" value="Aldehyde_DH_dom"/>
</dbReference>
<dbReference type="InterPro" id="IPR016163">
    <property type="entry name" value="Ald_DH_C"/>
</dbReference>
<accession>A0AAD9CWC8</accession>
<evidence type="ECO:0000256" key="6">
    <source>
        <dbReference type="RuleBase" id="RU003345"/>
    </source>
</evidence>
<dbReference type="Gene3D" id="3.40.605.10">
    <property type="entry name" value="Aldehyde Dehydrogenase, Chain A, domain 1"/>
    <property type="match status" value="1"/>
</dbReference>
<dbReference type="PIRSF" id="PIRSF036492">
    <property type="entry name" value="ALDH"/>
    <property type="match status" value="1"/>
</dbReference>
<dbReference type="Proteomes" id="UP001182556">
    <property type="component" value="Unassembled WGS sequence"/>
</dbReference>
<dbReference type="InterPro" id="IPR012394">
    <property type="entry name" value="Aldehyde_DH_NAD(P)"/>
</dbReference>
<organism evidence="9 10">
    <name type="scientific">Papiliotrema laurentii</name>
    <name type="common">Cryptococcus laurentii</name>
    <dbReference type="NCBI Taxonomy" id="5418"/>
    <lineage>
        <taxon>Eukaryota</taxon>
        <taxon>Fungi</taxon>
        <taxon>Dikarya</taxon>
        <taxon>Basidiomycota</taxon>
        <taxon>Agaricomycotina</taxon>
        <taxon>Tremellomycetes</taxon>
        <taxon>Tremellales</taxon>
        <taxon>Rhynchogastremaceae</taxon>
        <taxon>Papiliotrema</taxon>
    </lineage>
</organism>
<dbReference type="GO" id="GO:0004029">
    <property type="term" value="F:aldehyde dehydrogenase (NAD+) activity"/>
    <property type="evidence" value="ECO:0007669"/>
    <property type="project" value="TreeGrafter"/>
</dbReference>
<dbReference type="GO" id="GO:0005737">
    <property type="term" value="C:cytoplasm"/>
    <property type="evidence" value="ECO:0007669"/>
    <property type="project" value="TreeGrafter"/>
</dbReference>
<reference evidence="9" key="1">
    <citation type="submission" date="2023-02" db="EMBL/GenBank/DDBJ databases">
        <title>Identification and recombinant expression of a fungal hydrolase from Papiliotrema laurentii that hydrolyzes apple cutin and clears colloidal polyester polyurethane.</title>
        <authorList>
            <consortium name="DOE Joint Genome Institute"/>
            <person name="Roman V.A."/>
            <person name="Bojanowski C."/>
            <person name="Crable B.R."/>
            <person name="Wagner D.N."/>
            <person name="Hung C.S."/>
            <person name="Nadeau L.J."/>
            <person name="Schratz L."/>
            <person name="Haridas S."/>
            <person name="Pangilinan J."/>
            <person name="Lipzen A."/>
            <person name="Na H."/>
            <person name="Yan M."/>
            <person name="Ng V."/>
            <person name="Grigoriev I.V."/>
            <person name="Spatafora J.W."/>
            <person name="Barlow D."/>
            <person name="Biffinger J."/>
            <person name="Kelley-Loughnane N."/>
            <person name="Varaljay V.A."/>
            <person name="Crookes-Goodson W.J."/>
        </authorList>
    </citation>
    <scope>NUCLEOTIDE SEQUENCE</scope>
    <source>
        <strain evidence="9">5307AH</strain>
    </source>
</reference>
<dbReference type="PANTHER" id="PTHR43570:SF16">
    <property type="entry name" value="ALDEHYDE DEHYDROGENASE TYPE III, ISOFORM Q"/>
    <property type="match status" value="1"/>
</dbReference>
<evidence type="ECO:0000256" key="4">
    <source>
        <dbReference type="PIRSR" id="PIRSR036492-1"/>
    </source>
</evidence>
<feature type="active site" evidence="4 5">
    <location>
        <position position="221"/>
    </location>
</feature>
<evidence type="ECO:0000256" key="5">
    <source>
        <dbReference type="PROSITE-ProRule" id="PRU10007"/>
    </source>
</evidence>
<dbReference type="InterPro" id="IPR016162">
    <property type="entry name" value="Ald_DH_N"/>
</dbReference>
<dbReference type="GO" id="GO:0006081">
    <property type="term" value="P:aldehyde metabolic process"/>
    <property type="evidence" value="ECO:0007669"/>
    <property type="project" value="InterPro"/>
</dbReference>
<dbReference type="InterPro" id="IPR029510">
    <property type="entry name" value="Ald_DH_CS_GLU"/>
</dbReference>
<dbReference type="AlphaFoldDB" id="A0AAD9CWC8"/>
<dbReference type="InterPro" id="IPR016161">
    <property type="entry name" value="Ald_DH/histidinol_DH"/>
</dbReference>
<keyword evidence="7" id="KW-1133">Transmembrane helix</keyword>
<dbReference type="PANTHER" id="PTHR43570">
    <property type="entry name" value="ALDEHYDE DEHYDROGENASE"/>
    <property type="match status" value="1"/>
</dbReference>
<keyword evidence="2 3" id="KW-0560">Oxidoreductase</keyword>
<evidence type="ECO:0000256" key="1">
    <source>
        <dbReference type="ARBA" id="ARBA00009986"/>
    </source>
</evidence>
<evidence type="ECO:0000313" key="10">
    <source>
        <dbReference type="Proteomes" id="UP001182556"/>
    </source>
</evidence>
<dbReference type="FunFam" id="3.40.605.10:FF:000004">
    <property type="entry name" value="Aldehyde dehydrogenase"/>
    <property type="match status" value="1"/>
</dbReference>
<dbReference type="PROSITE" id="PS00687">
    <property type="entry name" value="ALDEHYDE_DEHYDR_GLU"/>
    <property type="match status" value="1"/>
</dbReference>
<dbReference type="SUPFAM" id="SSF53720">
    <property type="entry name" value="ALDH-like"/>
    <property type="match status" value="1"/>
</dbReference>
<feature type="active site" evidence="4">
    <location>
        <position position="255"/>
    </location>
</feature>
<evidence type="ECO:0000256" key="7">
    <source>
        <dbReference type="SAM" id="Phobius"/>
    </source>
</evidence>
<name>A0AAD9CWC8_PAPLA</name>
<evidence type="ECO:0000256" key="2">
    <source>
        <dbReference type="ARBA" id="ARBA00023002"/>
    </source>
</evidence>
<keyword evidence="10" id="KW-1185">Reference proteome</keyword>
<evidence type="ECO:0000259" key="8">
    <source>
        <dbReference type="Pfam" id="PF00171"/>
    </source>
</evidence>
<dbReference type="EMBL" id="JAODAN010000007">
    <property type="protein sequence ID" value="KAK1923282.1"/>
    <property type="molecule type" value="Genomic_DNA"/>
</dbReference>
<comment type="similarity">
    <text evidence="1 3 6">Belongs to the aldehyde dehydrogenase family.</text>
</comment>